<keyword evidence="3" id="KW-0479">Metal-binding</keyword>
<keyword evidence="7" id="KW-0560">Oxidoreductase</keyword>
<comment type="similarity">
    <text evidence="1">Belongs to the complex I 24 kDa subunit family.</text>
</comment>
<accession>A0A3B1DW67</accession>
<name>A0A3B1DW67_9ZZZZ</name>
<evidence type="ECO:0000256" key="1">
    <source>
        <dbReference type="ARBA" id="ARBA00010643"/>
    </source>
</evidence>
<dbReference type="Gene3D" id="3.40.30.10">
    <property type="entry name" value="Glutaredoxin"/>
    <property type="match status" value="1"/>
</dbReference>
<dbReference type="GO" id="GO:0051537">
    <property type="term" value="F:2 iron, 2 sulfur cluster binding"/>
    <property type="evidence" value="ECO:0007669"/>
    <property type="project" value="UniProtKB-KW"/>
</dbReference>
<dbReference type="PIRSF" id="PIRSF000216">
    <property type="entry name" value="NADH_DH_24kDa"/>
    <property type="match status" value="1"/>
</dbReference>
<dbReference type="EMBL" id="UOGK01000385">
    <property type="protein sequence ID" value="VAX40388.1"/>
    <property type="molecule type" value="Genomic_DNA"/>
</dbReference>
<dbReference type="PANTHER" id="PTHR10371:SF3">
    <property type="entry name" value="NADH DEHYDROGENASE [UBIQUINONE] FLAVOPROTEIN 2, MITOCHONDRIAL"/>
    <property type="match status" value="1"/>
</dbReference>
<dbReference type="GO" id="GO:0046872">
    <property type="term" value="F:metal ion binding"/>
    <property type="evidence" value="ECO:0007669"/>
    <property type="project" value="UniProtKB-KW"/>
</dbReference>
<evidence type="ECO:0000256" key="2">
    <source>
        <dbReference type="ARBA" id="ARBA00022714"/>
    </source>
</evidence>
<dbReference type="PANTHER" id="PTHR10371">
    <property type="entry name" value="NADH DEHYDROGENASE UBIQUINONE FLAVOPROTEIN 2, MITOCHONDRIAL"/>
    <property type="match status" value="1"/>
</dbReference>
<sequence length="179" mass="19855">MGWIAKDSAHTTIERRDAPYLTEALTAEIRDKYMPRYEQAAGALLPALHLVQHEYGWIPHQAMVEIAQLLEMQPSQVIDTASFYEEYWLKPKGKHVVAVCRSIACEFCGQPEITDAVRAALGIDVGETTDDGEFTFIELECIGSCGTAPAMLIDHTLHENVRPEQIPGLLDEAKAHAGH</sequence>
<dbReference type="InterPro" id="IPR036249">
    <property type="entry name" value="Thioredoxin-like_sf"/>
</dbReference>
<protein>
    <submittedName>
        <fullName evidence="7">NADH-ubiquinone oxidoreductase chain E</fullName>
        <ecNumber evidence="7">1.6.5.3</ecNumber>
    </submittedName>
</protein>
<dbReference type="EC" id="1.6.5.3" evidence="7"/>
<evidence type="ECO:0000313" key="7">
    <source>
        <dbReference type="EMBL" id="VAX40388.1"/>
    </source>
</evidence>
<dbReference type="CDD" id="cd03064">
    <property type="entry name" value="TRX_Fd_NuoE"/>
    <property type="match status" value="1"/>
</dbReference>
<keyword evidence="4" id="KW-0408">Iron</keyword>
<keyword evidence="2" id="KW-0001">2Fe-2S</keyword>
<dbReference type="Pfam" id="PF01257">
    <property type="entry name" value="2Fe-2S_thioredx"/>
    <property type="match status" value="1"/>
</dbReference>
<evidence type="ECO:0000256" key="3">
    <source>
        <dbReference type="ARBA" id="ARBA00022723"/>
    </source>
</evidence>
<dbReference type="GO" id="GO:0003954">
    <property type="term" value="F:NADH dehydrogenase activity"/>
    <property type="evidence" value="ECO:0007669"/>
    <property type="project" value="TreeGrafter"/>
</dbReference>
<comment type="cofactor">
    <cofactor evidence="6">
        <name>[2Fe-2S] cluster</name>
        <dbReference type="ChEBI" id="CHEBI:190135"/>
    </cofactor>
</comment>
<evidence type="ECO:0000256" key="6">
    <source>
        <dbReference type="ARBA" id="ARBA00034078"/>
    </source>
</evidence>
<dbReference type="NCBIfam" id="NF005722">
    <property type="entry name" value="PRK07539.1-2"/>
    <property type="match status" value="1"/>
</dbReference>
<keyword evidence="7" id="KW-0830">Ubiquinone</keyword>
<dbReference type="InterPro" id="IPR002023">
    <property type="entry name" value="NuoE-like"/>
</dbReference>
<dbReference type="FunFam" id="1.10.10.1590:FF:000001">
    <property type="entry name" value="NADH-quinone oxidoreductase subunit E"/>
    <property type="match status" value="1"/>
</dbReference>
<evidence type="ECO:0000256" key="4">
    <source>
        <dbReference type="ARBA" id="ARBA00023004"/>
    </source>
</evidence>
<dbReference type="InterPro" id="IPR042128">
    <property type="entry name" value="NuoE_dom"/>
</dbReference>
<proteinExistence type="inferred from homology"/>
<evidence type="ECO:0000256" key="5">
    <source>
        <dbReference type="ARBA" id="ARBA00023014"/>
    </source>
</evidence>
<keyword evidence="5" id="KW-0411">Iron-sulfur</keyword>
<dbReference type="AlphaFoldDB" id="A0A3B1DW67"/>
<organism evidence="7">
    <name type="scientific">hydrothermal vent metagenome</name>
    <dbReference type="NCBI Taxonomy" id="652676"/>
    <lineage>
        <taxon>unclassified sequences</taxon>
        <taxon>metagenomes</taxon>
        <taxon>ecological metagenomes</taxon>
    </lineage>
</organism>
<reference evidence="7" key="1">
    <citation type="submission" date="2018-06" db="EMBL/GenBank/DDBJ databases">
        <authorList>
            <person name="Zhirakovskaya E."/>
        </authorList>
    </citation>
    <scope>NUCLEOTIDE SEQUENCE</scope>
</reference>
<gene>
    <name evidence="7" type="ORF">MNBD_PLANCTO03-500</name>
</gene>
<dbReference type="SUPFAM" id="SSF52833">
    <property type="entry name" value="Thioredoxin-like"/>
    <property type="match status" value="1"/>
</dbReference>
<dbReference type="InterPro" id="IPR041921">
    <property type="entry name" value="NuoE_N"/>
</dbReference>
<dbReference type="Gene3D" id="1.10.10.1590">
    <property type="entry name" value="NADH-quinone oxidoreductase subunit E"/>
    <property type="match status" value="1"/>
</dbReference>